<reference evidence="1" key="1">
    <citation type="journal article" date="2021" name="Nat. Commun.">
        <title>Genetic determinants of endophytism in the Arabidopsis root mycobiome.</title>
        <authorList>
            <person name="Mesny F."/>
            <person name="Miyauchi S."/>
            <person name="Thiergart T."/>
            <person name="Pickel B."/>
            <person name="Atanasova L."/>
            <person name="Karlsson M."/>
            <person name="Huettel B."/>
            <person name="Barry K.W."/>
            <person name="Haridas S."/>
            <person name="Chen C."/>
            <person name="Bauer D."/>
            <person name="Andreopoulos W."/>
            <person name="Pangilinan J."/>
            <person name="LaButti K."/>
            <person name="Riley R."/>
            <person name="Lipzen A."/>
            <person name="Clum A."/>
            <person name="Drula E."/>
            <person name="Henrissat B."/>
            <person name="Kohler A."/>
            <person name="Grigoriev I.V."/>
            <person name="Martin F.M."/>
            <person name="Hacquard S."/>
        </authorList>
    </citation>
    <scope>NUCLEOTIDE SEQUENCE</scope>
    <source>
        <strain evidence="1">MPI-CAGE-AT-0147</strain>
    </source>
</reference>
<dbReference type="Proteomes" id="UP000738349">
    <property type="component" value="Unassembled WGS sequence"/>
</dbReference>
<gene>
    <name evidence="1" type="ORF">EDB81DRAFT_283809</name>
</gene>
<proteinExistence type="predicted"/>
<organism evidence="1 2">
    <name type="scientific">Dactylonectria macrodidyma</name>
    <dbReference type="NCBI Taxonomy" id="307937"/>
    <lineage>
        <taxon>Eukaryota</taxon>
        <taxon>Fungi</taxon>
        <taxon>Dikarya</taxon>
        <taxon>Ascomycota</taxon>
        <taxon>Pezizomycotina</taxon>
        <taxon>Sordariomycetes</taxon>
        <taxon>Hypocreomycetidae</taxon>
        <taxon>Hypocreales</taxon>
        <taxon>Nectriaceae</taxon>
        <taxon>Dactylonectria</taxon>
    </lineage>
</organism>
<evidence type="ECO:0000313" key="2">
    <source>
        <dbReference type="Proteomes" id="UP000738349"/>
    </source>
</evidence>
<protein>
    <submittedName>
        <fullName evidence="1">Uncharacterized protein</fullName>
    </submittedName>
</protein>
<name>A0A9P9FNQ7_9HYPO</name>
<dbReference type="EMBL" id="JAGMUV010000003">
    <property type="protein sequence ID" value="KAH7166317.1"/>
    <property type="molecule type" value="Genomic_DNA"/>
</dbReference>
<evidence type="ECO:0000313" key="1">
    <source>
        <dbReference type="EMBL" id="KAH7166317.1"/>
    </source>
</evidence>
<dbReference type="AlphaFoldDB" id="A0A9P9FNQ7"/>
<sequence>MLGASGKATATHKCCLRQRLFASSAWLAFYTHIFFTTIQTPYSLVPQLSHLANPASSRSRKQLVCYHNWGRPADMATKLRGGRVCACVASPVANCIAGMPAGVELGEEAGDGGRRPSSQAATTDAVASWMVAMAVVMSDETELPAAWHGEPHVKTNQRWSPAWTAIRPRRR</sequence>
<accession>A0A9P9FNQ7</accession>
<comment type="caution">
    <text evidence="1">The sequence shown here is derived from an EMBL/GenBank/DDBJ whole genome shotgun (WGS) entry which is preliminary data.</text>
</comment>
<keyword evidence="2" id="KW-1185">Reference proteome</keyword>